<organism evidence="2 3">
    <name type="scientific">Cereibacter changlensis</name>
    <dbReference type="NCBI Taxonomy" id="402884"/>
    <lineage>
        <taxon>Bacteria</taxon>
        <taxon>Pseudomonadati</taxon>
        <taxon>Pseudomonadota</taxon>
        <taxon>Alphaproteobacteria</taxon>
        <taxon>Rhodobacterales</taxon>
        <taxon>Paracoccaceae</taxon>
        <taxon>Cereibacter</taxon>
    </lineage>
</organism>
<feature type="transmembrane region" description="Helical" evidence="1">
    <location>
        <begin position="184"/>
        <end position="207"/>
    </location>
</feature>
<keyword evidence="1" id="KW-0472">Membrane</keyword>
<evidence type="ECO:0000313" key="3">
    <source>
        <dbReference type="Proteomes" id="UP000306340"/>
    </source>
</evidence>
<feature type="transmembrane region" description="Helical" evidence="1">
    <location>
        <begin position="136"/>
        <end position="164"/>
    </location>
</feature>
<keyword evidence="1" id="KW-1133">Transmembrane helix</keyword>
<feature type="transmembrane region" description="Helical" evidence="1">
    <location>
        <begin position="240"/>
        <end position="266"/>
    </location>
</feature>
<evidence type="ECO:0000256" key="1">
    <source>
        <dbReference type="SAM" id="Phobius"/>
    </source>
</evidence>
<sequence length="292" mass="31641">MLNESNGPAQPDPLDPVLPEGLPEVVPPLPVPNLRARNLPWSTAIGWLVAGWSDFCTNPLPSVIYGTLVFAVSIAFITSLFSVGMDYYLFPAMAGFLVLGPLVAGGLYEKSRRISEGATTGLSSMLLVRPLSGHQAIFMGTLLLLLFLLWMRAAVIIYAIFFGIRPFLGADQFLPTLFLTPTGWSMLMVGSAVGALFAAFAFAASVFSIPMLIQEDTDALTAMGVSIALAWNNLKVMLCWGAIVVGFFLISAFTGFVSLIVIFPVLGHGTWHSYRTIRVKPDIKERVFYSPA</sequence>
<dbReference type="Proteomes" id="UP000306340">
    <property type="component" value="Unassembled WGS sequence"/>
</dbReference>
<accession>A0A4U0YVH8</accession>
<dbReference type="AlphaFoldDB" id="A0A4U0YVH8"/>
<feature type="transmembrane region" description="Helical" evidence="1">
    <location>
        <begin position="87"/>
        <end position="108"/>
    </location>
</feature>
<comment type="caution">
    <text evidence="2">The sequence shown here is derived from an EMBL/GenBank/DDBJ whole genome shotgun (WGS) entry which is preliminary data.</text>
</comment>
<proteinExistence type="predicted"/>
<dbReference type="InterPro" id="IPR018692">
    <property type="entry name" value="DUF2189"/>
</dbReference>
<dbReference type="EMBL" id="SWAU01000157">
    <property type="protein sequence ID" value="TKA95698.1"/>
    <property type="molecule type" value="Genomic_DNA"/>
</dbReference>
<reference evidence="2 3" key="1">
    <citation type="submission" date="2019-04" db="EMBL/GenBank/DDBJ databases">
        <title>Crypto-aerobic microbial life in anoxic (sulfidic) marine sediments.</title>
        <authorList>
            <person name="Bhattacharya S."/>
            <person name="Roy C."/>
            <person name="Mondal N."/>
            <person name="Sarkar J."/>
            <person name="Mandal S."/>
            <person name="Rameez M.J."/>
            <person name="Ghosh W."/>
        </authorList>
    </citation>
    <scope>NUCLEOTIDE SEQUENCE [LARGE SCALE GENOMIC DNA]</scope>
    <source>
        <strain evidence="2 3">SBBC</strain>
    </source>
</reference>
<protein>
    <submittedName>
        <fullName evidence="2">DUF2189 domain-containing protein</fullName>
    </submittedName>
</protein>
<keyword evidence="1" id="KW-0812">Transmembrane</keyword>
<evidence type="ECO:0000313" key="2">
    <source>
        <dbReference type="EMBL" id="TKA95698.1"/>
    </source>
</evidence>
<name>A0A4U0YVH8_9RHOB</name>
<gene>
    <name evidence="2" type="ORF">FAZ78_15405</name>
</gene>
<feature type="transmembrane region" description="Helical" evidence="1">
    <location>
        <begin position="63"/>
        <end position="81"/>
    </location>
</feature>
<dbReference type="Pfam" id="PF09955">
    <property type="entry name" value="DUF2189"/>
    <property type="match status" value="1"/>
</dbReference>